<evidence type="ECO:0000256" key="4">
    <source>
        <dbReference type="ARBA" id="ARBA00022989"/>
    </source>
</evidence>
<feature type="transmembrane region" description="Helical" evidence="7">
    <location>
        <begin position="52"/>
        <end position="72"/>
    </location>
</feature>
<keyword evidence="3 7" id="KW-0812">Transmembrane</keyword>
<dbReference type="Proteomes" id="UP001175353">
    <property type="component" value="Unassembled WGS sequence"/>
</dbReference>
<name>A0AAN6KV76_9PEZI</name>
<evidence type="ECO:0000256" key="2">
    <source>
        <dbReference type="ARBA" id="ARBA00009012"/>
    </source>
</evidence>
<evidence type="ECO:0000256" key="6">
    <source>
        <dbReference type="SAM" id="MobiDB-lite"/>
    </source>
</evidence>
<evidence type="ECO:0000256" key="7">
    <source>
        <dbReference type="SAM" id="Phobius"/>
    </source>
</evidence>
<dbReference type="GO" id="GO:0016020">
    <property type="term" value="C:membrane"/>
    <property type="evidence" value="ECO:0007669"/>
    <property type="project" value="UniProtKB-SubCell"/>
</dbReference>
<feature type="transmembrane region" description="Helical" evidence="7">
    <location>
        <begin position="144"/>
        <end position="162"/>
    </location>
</feature>
<organism evidence="8 9">
    <name type="scientific">Friedmanniomyces endolithicus</name>
    <dbReference type="NCBI Taxonomy" id="329885"/>
    <lineage>
        <taxon>Eukaryota</taxon>
        <taxon>Fungi</taxon>
        <taxon>Dikarya</taxon>
        <taxon>Ascomycota</taxon>
        <taxon>Pezizomycotina</taxon>
        <taxon>Dothideomycetes</taxon>
        <taxon>Dothideomycetidae</taxon>
        <taxon>Mycosphaerellales</taxon>
        <taxon>Teratosphaeriaceae</taxon>
        <taxon>Friedmanniomyces</taxon>
    </lineage>
</organism>
<evidence type="ECO:0000313" key="8">
    <source>
        <dbReference type="EMBL" id="KAK1004035.1"/>
    </source>
</evidence>
<dbReference type="EMBL" id="JAUJLE010000026">
    <property type="protein sequence ID" value="KAK1004035.1"/>
    <property type="molecule type" value="Genomic_DNA"/>
</dbReference>
<feature type="transmembrane region" description="Helical" evidence="7">
    <location>
        <begin position="199"/>
        <end position="218"/>
    </location>
</feature>
<comment type="subcellular location">
    <subcellularLocation>
        <location evidence="1">Membrane</location>
        <topology evidence="1">Multi-pass membrane protein</topology>
    </subcellularLocation>
</comment>
<reference evidence="8" key="1">
    <citation type="submission" date="2023-06" db="EMBL/GenBank/DDBJ databases">
        <title>Black Yeasts Isolated from many extreme environments.</title>
        <authorList>
            <person name="Coleine C."/>
            <person name="Stajich J.E."/>
            <person name="Selbmann L."/>
        </authorList>
    </citation>
    <scope>NUCLEOTIDE SEQUENCE</scope>
    <source>
        <strain evidence="8">CCFEE 5200</strain>
    </source>
</reference>
<proteinExistence type="inferred from homology"/>
<feature type="transmembrane region" description="Helical" evidence="7">
    <location>
        <begin position="225"/>
        <end position="245"/>
    </location>
</feature>
<dbReference type="PANTHER" id="PTHR13353:SF5">
    <property type="entry name" value="TRANSMEMBRANE PROTEIN 19"/>
    <property type="match status" value="1"/>
</dbReference>
<evidence type="ECO:0000256" key="1">
    <source>
        <dbReference type="ARBA" id="ARBA00004141"/>
    </source>
</evidence>
<protein>
    <recommendedName>
        <fullName evidence="10">TIGR00297 family protein</fullName>
    </recommendedName>
</protein>
<feature type="region of interest" description="Disordered" evidence="6">
    <location>
        <begin position="79"/>
        <end position="101"/>
    </location>
</feature>
<comment type="caution">
    <text evidence="8">The sequence shown here is derived from an EMBL/GenBank/DDBJ whole genome shotgun (WGS) entry which is preliminary data.</text>
</comment>
<keyword evidence="5 7" id="KW-0472">Membrane</keyword>
<evidence type="ECO:0008006" key="10">
    <source>
        <dbReference type="Google" id="ProtNLM"/>
    </source>
</evidence>
<accession>A0AAN6KV76</accession>
<dbReference type="InterPro" id="IPR002794">
    <property type="entry name" value="DUF92_TMEM19"/>
</dbReference>
<evidence type="ECO:0000313" key="9">
    <source>
        <dbReference type="Proteomes" id="UP001175353"/>
    </source>
</evidence>
<keyword evidence="4 7" id="KW-1133">Transmembrane helix</keyword>
<feature type="region of interest" description="Disordered" evidence="6">
    <location>
        <begin position="377"/>
        <end position="404"/>
    </location>
</feature>
<evidence type="ECO:0000256" key="5">
    <source>
        <dbReference type="ARBA" id="ARBA00023136"/>
    </source>
</evidence>
<gene>
    <name evidence="8" type="ORF">LTR91_004481</name>
</gene>
<feature type="transmembrane region" description="Helical" evidence="7">
    <location>
        <begin position="106"/>
        <end position="124"/>
    </location>
</feature>
<dbReference type="AlphaFoldDB" id="A0AAN6KV76"/>
<sequence length="404" mass="42294">MDLAFSFARTHLSQLLATASLILYAALRHKLTPPGILAGTLVALIHMLHPWQAFFWLLIIFFLLGTVVTRIGHKAKSRITQSATTKPTTGTAGESGGEGARTSTQVLANSGTACILLLLHLWLLTSLPFTSSTLSLSPGLYSPVLQVVLPIGIIAQYAAVAADTFSSELGILAKSSPFLITAPWRTVPPGTNGGVTVDGLLYGGLGSVLLVQTAALALKFLPPYVVMAPGTAGLLTGVGFVGSVIDSVLGAVAQATVTDRGTGRVVEGAGGRRVVVDGGRVQVGWDLLTNNGVNFAMAALTSLLAMGCAWAMDLSLARCPPSSTRAVRHTMQREQADQAYAIPHVSGRHDASALILHPKELPRPPAKLVAYKFPDLAQHSTSGKPSAGSPPSERKSCTQVPRVY</sequence>
<dbReference type="Pfam" id="PF01940">
    <property type="entry name" value="DUF92"/>
    <property type="match status" value="1"/>
</dbReference>
<keyword evidence="9" id="KW-1185">Reference proteome</keyword>
<evidence type="ECO:0000256" key="3">
    <source>
        <dbReference type="ARBA" id="ARBA00022692"/>
    </source>
</evidence>
<dbReference type="PANTHER" id="PTHR13353">
    <property type="entry name" value="TRANSMEMBRANE PROTEIN 19"/>
    <property type="match status" value="1"/>
</dbReference>
<comment type="similarity">
    <text evidence="2">Belongs to the TMEM19 family.</text>
</comment>